<comment type="caution">
    <text evidence="1">The sequence shown here is derived from an EMBL/GenBank/DDBJ whole genome shotgun (WGS) entry which is preliminary data.</text>
</comment>
<keyword evidence="2" id="KW-1185">Reference proteome</keyword>
<proteinExistence type="predicted"/>
<dbReference type="EMBL" id="JAHRIO010000749">
    <property type="protein sequence ID" value="MEQ2158404.1"/>
    <property type="molecule type" value="Genomic_DNA"/>
</dbReference>
<protein>
    <submittedName>
        <fullName evidence="1">Uncharacterized protein</fullName>
    </submittedName>
</protein>
<evidence type="ECO:0000313" key="2">
    <source>
        <dbReference type="Proteomes" id="UP001476798"/>
    </source>
</evidence>
<name>A0ABV0MH30_9TELE</name>
<sequence>MLSHLEQPGTYVRLLLMDFSSAFNTIILNTGCSGSAVCLSQEGPAEGYKHGPENQIFRHPLHSLEEIASSRCRRRSLAILKDLSQPAHHLFELMPSGKR</sequence>
<dbReference type="Proteomes" id="UP001476798">
    <property type="component" value="Unassembled WGS sequence"/>
</dbReference>
<gene>
    <name evidence="1" type="ORF">GOODEAATRI_011956</name>
</gene>
<evidence type="ECO:0000313" key="1">
    <source>
        <dbReference type="EMBL" id="MEQ2158404.1"/>
    </source>
</evidence>
<reference evidence="1 2" key="1">
    <citation type="submission" date="2021-06" db="EMBL/GenBank/DDBJ databases">
        <authorList>
            <person name="Palmer J.M."/>
        </authorList>
    </citation>
    <scope>NUCLEOTIDE SEQUENCE [LARGE SCALE GENOMIC DNA]</scope>
    <source>
        <strain evidence="1 2">GA_2019</strain>
        <tissue evidence="1">Muscle</tissue>
    </source>
</reference>
<accession>A0ABV0MH30</accession>
<organism evidence="1 2">
    <name type="scientific">Goodea atripinnis</name>
    <dbReference type="NCBI Taxonomy" id="208336"/>
    <lineage>
        <taxon>Eukaryota</taxon>
        <taxon>Metazoa</taxon>
        <taxon>Chordata</taxon>
        <taxon>Craniata</taxon>
        <taxon>Vertebrata</taxon>
        <taxon>Euteleostomi</taxon>
        <taxon>Actinopterygii</taxon>
        <taxon>Neopterygii</taxon>
        <taxon>Teleostei</taxon>
        <taxon>Neoteleostei</taxon>
        <taxon>Acanthomorphata</taxon>
        <taxon>Ovalentaria</taxon>
        <taxon>Atherinomorphae</taxon>
        <taxon>Cyprinodontiformes</taxon>
        <taxon>Goodeidae</taxon>
        <taxon>Goodea</taxon>
    </lineage>
</organism>